<sequence>MYTSLMDKSLELNRRFVKSLSATQIEGLMKEFDDYEIERCDSGFYNNEKPQQYWHSLLKFVDKNKRKSVNLEDDKKEDLNKVLFCYL</sequence>
<dbReference type="RefSeq" id="WP_091091800.1">
    <property type="nucleotide sequence ID" value="NZ_FNRD01000010.1"/>
</dbReference>
<dbReference type="STRING" id="150146.SAMN05443667_110150"/>
<dbReference type="OrthoDB" id="9869286at2"/>
<gene>
    <name evidence="1" type="ORF">SAMN05443667_110150</name>
</gene>
<proteinExistence type="predicted"/>
<accession>A0A1H4ERF1</accession>
<evidence type="ECO:0000313" key="2">
    <source>
        <dbReference type="Proteomes" id="UP000198951"/>
    </source>
</evidence>
<organism evidence="1 2">
    <name type="scientific">Flavobacterium gillisiae</name>
    <dbReference type="NCBI Taxonomy" id="150146"/>
    <lineage>
        <taxon>Bacteria</taxon>
        <taxon>Pseudomonadati</taxon>
        <taxon>Bacteroidota</taxon>
        <taxon>Flavobacteriia</taxon>
        <taxon>Flavobacteriales</taxon>
        <taxon>Flavobacteriaceae</taxon>
        <taxon>Flavobacterium</taxon>
    </lineage>
</organism>
<dbReference type="Proteomes" id="UP000198951">
    <property type="component" value="Unassembled WGS sequence"/>
</dbReference>
<dbReference type="AlphaFoldDB" id="A0A1H4ERF1"/>
<evidence type="ECO:0000313" key="1">
    <source>
        <dbReference type="EMBL" id="SEA87664.1"/>
    </source>
</evidence>
<reference evidence="2" key="1">
    <citation type="submission" date="2016-10" db="EMBL/GenBank/DDBJ databases">
        <authorList>
            <person name="Varghese N."/>
            <person name="Submissions S."/>
        </authorList>
    </citation>
    <scope>NUCLEOTIDE SEQUENCE [LARGE SCALE GENOMIC DNA]</scope>
    <source>
        <strain evidence="2">DSM 22376</strain>
    </source>
</reference>
<name>A0A1H4ERF1_9FLAO</name>
<protein>
    <submittedName>
        <fullName evidence="1">Uncharacterized protein</fullName>
    </submittedName>
</protein>
<keyword evidence="2" id="KW-1185">Reference proteome</keyword>
<dbReference type="EMBL" id="FNRD01000010">
    <property type="protein sequence ID" value="SEA87664.1"/>
    <property type="molecule type" value="Genomic_DNA"/>
</dbReference>